<dbReference type="PANTHER" id="PTHR37691:SF1">
    <property type="entry name" value="BLR3518 PROTEIN"/>
    <property type="match status" value="1"/>
</dbReference>
<dbReference type="Gene3D" id="3.40.1260.10">
    <property type="entry name" value="DsrEFH-like"/>
    <property type="match status" value="1"/>
</dbReference>
<keyword evidence="2" id="KW-1185">Reference proteome</keyword>
<reference evidence="1 2" key="1">
    <citation type="journal article" date="2023" name="Int. J. Syst. Evol. Microbiol.">
        <title>Methylocystis iwaonis sp. nov., a type II methane-oxidizing bacterium from surface soil of a rice paddy field in Japan, and emended description of the genus Methylocystis (ex Whittenbury et al. 1970) Bowman et al. 1993.</title>
        <authorList>
            <person name="Kaise H."/>
            <person name="Sawadogo J.B."/>
            <person name="Alam M.S."/>
            <person name="Ueno C."/>
            <person name="Dianou D."/>
            <person name="Shinjo R."/>
            <person name="Asakawa S."/>
        </authorList>
    </citation>
    <scope>NUCLEOTIDE SEQUENCE [LARGE SCALE GENOMIC DNA]</scope>
    <source>
        <strain evidence="1 2">SS37A-Re</strain>
    </source>
</reference>
<organism evidence="1 2">
    <name type="scientific">Methylocystis iwaonis</name>
    <dbReference type="NCBI Taxonomy" id="2885079"/>
    <lineage>
        <taxon>Bacteria</taxon>
        <taxon>Pseudomonadati</taxon>
        <taxon>Pseudomonadota</taxon>
        <taxon>Alphaproteobacteria</taxon>
        <taxon>Hyphomicrobiales</taxon>
        <taxon>Methylocystaceae</taxon>
        <taxon>Methylocystis</taxon>
    </lineage>
</organism>
<name>A0ABM8E5H9_9HYPH</name>
<dbReference type="InterPro" id="IPR027396">
    <property type="entry name" value="DsrEFH-like"/>
</dbReference>
<dbReference type="InterPro" id="IPR003787">
    <property type="entry name" value="Sulphur_relay_DsrE/F-like"/>
</dbReference>
<dbReference type="Pfam" id="PF02635">
    <property type="entry name" value="DsrE"/>
    <property type="match status" value="1"/>
</dbReference>
<sequence>MDRRGVFQGALVAAAGWFGVARASEERAPMKVVYHLSDFEKADFVLHNMRVHYEHATAPTALALVVHGPAVRAFHRDGSGVTQERFAGLSKRGVTPYICAVALRGHNMEEKDLTPGFQVVEAGTVRLAELQRDGYLYIRP</sequence>
<accession>A0ABM8E5H9</accession>
<dbReference type="RefSeq" id="WP_281930593.1">
    <property type="nucleotide sequence ID" value="NZ_AP027142.1"/>
</dbReference>
<dbReference type="EMBL" id="AP027142">
    <property type="protein sequence ID" value="BDV33233.1"/>
    <property type="molecule type" value="Genomic_DNA"/>
</dbReference>
<evidence type="ECO:0000313" key="1">
    <source>
        <dbReference type="EMBL" id="BDV33233.1"/>
    </source>
</evidence>
<dbReference type="PANTHER" id="PTHR37691">
    <property type="entry name" value="BLR3518 PROTEIN"/>
    <property type="match status" value="1"/>
</dbReference>
<protein>
    <recommendedName>
        <fullName evidence="3">Sulfur reduction protein DsrE</fullName>
    </recommendedName>
</protein>
<evidence type="ECO:0000313" key="2">
    <source>
        <dbReference type="Proteomes" id="UP001317629"/>
    </source>
</evidence>
<gene>
    <name evidence="1" type="ORF">SS37A_07620</name>
</gene>
<dbReference type="SUPFAM" id="SSF75169">
    <property type="entry name" value="DsrEFH-like"/>
    <property type="match status" value="1"/>
</dbReference>
<evidence type="ECO:0008006" key="3">
    <source>
        <dbReference type="Google" id="ProtNLM"/>
    </source>
</evidence>
<dbReference type="Proteomes" id="UP001317629">
    <property type="component" value="Chromosome"/>
</dbReference>
<proteinExistence type="predicted"/>